<comment type="caution">
    <text evidence="1">The sequence shown here is derived from an EMBL/GenBank/DDBJ whole genome shotgun (WGS) entry which is preliminary data.</text>
</comment>
<gene>
    <name evidence="1" type="ORF">B0T26DRAFT_618072</name>
</gene>
<dbReference type="AlphaFoldDB" id="A0AA40DUN0"/>
<dbReference type="RefSeq" id="XP_060295374.1">
    <property type="nucleotide sequence ID" value="XM_060436019.1"/>
</dbReference>
<protein>
    <submittedName>
        <fullName evidence="1">Uncharacterized protein</fullName>
    </submittedName>
</protein>
<feature type="non-terminal residue" evidence="1">
    <location>
        <position position="131"/>
    </location>
</feature>
<dbReference type="GeneID" id="85319289"/>
<name>A0AA40DUN0_9PEZI</name>
<dbReference type="PANTHER" id="PTHR10039">
    <property type="entry name" value="AMELOGENIN"/>
    <property type="match status" value="1"/>
</dbReference>
<dbReference type="EMBL" id="JAUIRO010000005">
    <property type="protein sequence ID" value="KAK0714052.1"/>
    <property type="molecule type" value="Genomic_DNA"/>
</dbReference>
<feature type="non-terminal residue" evidence="1">
    <location>
        <position position="1"/>
    </location>
</feature>
<organism evidence="1 2">
    <name type="scientific">Lasiosphaeria miniovina</name>
    <dbReference type="NCBI Taxonomy" id="1954250"/>
    <lineage>
        <taxon>Eukaryota</taxon>
        <taxon>Fungi</taxon>
        <taxon>Dikarya</taxon>
        <taxon>Ascomycota</taxon>
        <taxon>Pezizomycotina</taxon>
        <taxon>Sordariomycetes</taxon>
        <taxon>Sordariomycetidae</taxon>
        <taxon>Sordariales</taxon>
        <taxon>Lasiosphaeriaceae</taxon>
        <taxon>Lasiosphaeria</taxon>
    </lineage>
</organism>
<dbReference type="PANTHER" id="PTHR10039:SF5">
    <property type="entry name" value="NACHT DOMAIN-CONTAINING PROTEIN"/>
    <property type="match status" value="1"/>
</dbReference>
<accession>A0AA40DUN0</accession>
<reference evidence="1" key="1">
    <citation type="submission" date="2023-06" db="EMBL/GenBank/DDBJ databases">
        <title>Genome-scale phylogeny and comparative genomics of the fungal order Sordariales.</title>
        <authorList>
            <consortium name="Lawrence Berkeley National Laboratory"/>
            <person name="Hensen N."/>
            <person name="Bonometti L."/>
            <person name="Westerberg I."/>
            <person name="Brannstrom I.O."/>
            <person name="Guillou S."/>
            <person name="Cros-Aarteil S."/>
            <person name="Calhoun S."/>
            <person name="Haridas S."/>
            <person name="Kuo A."/>
            <person name="Mondo S."/>
            <person name="Pangilinan J."/>
            <person name="Riley R."/>
            <person name="LaButti K."/>
            <person name="Andreopoulos B."/>
            <person name="Lipzen A."/>
            <person name="Chen C."/>
            <person name="Yanf M."/>
            <person name="Daum C."/>
            <person name="Ng V."/>
            <person name="Clum A."/>
            <person name="Steindorff A."/>
            <person name="Ohm R."/>
            <person name="Martin F."/>
            <person name="Silar P."/>
            <person name="Natvig D."/>
            <person name="Lalanne C."/>
            <person name="Gautier V."/>
            <person name="Ament-velasquez S.L."/>
            <person name="Kruys A."/>
            <person name="Hutchinson M.I."/>
            <person name="Powell A.J."/>
            <person name="Barry K."/>
            <person name="Miller A.N."/>
            <person name="Grigoriev I.V."/>
            <person name="Debuchy R."/>
            <person name="Gladieux P."/>
            <person name="Thoren M.H."/>
            <person name="Johannesson H."/>
        </authorList>
    </citation>
    <scope>NUCLEOTIDE SEQUENCE</scope>
    <source>
        <strain evidence="1">SMH2392-1A</strain>
    </source>
</reference>
<dbReference type="Proteomes" id="UP001172101">
    <property type="component" value="Unassembled WGS sequence"/>
</dbReference>
<evidence type="ECO:0000313" key="2">
    <source>
        <dbReference type="Proteomes" id="UP001172101"/>
    </source>
</evidence>
<proteinExistence type="predicted"/>
<evidence type="ECO:0000313" key="1">
    <source>
        <dbReference type="EMBL" id="KAK0714052.1"/>
    </source>
</evidence>
<sequence length="131" mass="15402">RPERALQERLDQYRKLRVQDLTRNDIRRYVTSTLRPYFTSTSNSENISSRHREFIDALCSKAEGVFLWVRVVVRSLQKGLTNQDSINDLYQRLGTYPGDLHNLFNDMWNRLGEDAKVYQAKAAKLLNLIIQ</sequence>
<keyword evidence="2" id="KW-1185">Reference proteome</keyword>